<keyword evidence="10" id="KW-0443">Lipid metabolism</keyword>
<dbReference type="Proteomes" id="UP001164459">
    <property type="component" value="Chromosome"/>
</dbReference>
<evidence type="ECO:0000256" key="9">
    <source>
        <dbReference type="ARBA" id="ARBA00023004"/>
    </source>
</evidence>
<keyword evidence="7" id="KW-0256">Endoplasmic reticulum</keyword>
<evidence type="ECO:0000256" key="4">
    <source>
        <dbReference type="ARBA" id="ARBA00010617"/>
    </source>
</evidence>
<evidence type="ECO:0000256" key="6">
    <source>
        <dbReference type="ARBA" id="ARBA00022723"/>
    </source>
</evidence>
<keyword evidence="11" id="KW-0472">Membrane</keyword>
<evidence type="ECO:0000256" key="7">
    <source>
        <dbReference type="ARBA" id="ARBA00022824"/>
    </source>
</evidence>
<dbReference type="RefSeq" id="WP_269035531.1">
    <property type="nucleotide sequence ID" value="NZ_CP114040.1"/>
</dbReference>
<dbReference type="PRINTS" id="PR00465">
    <property type="entry name" value="EP450IV"/>
</dbReference>
<dbReference type="SUPFAM" id="SSF48264">
    <property type="entry name" value="Cytochrome P450"/>
    <property type="match status" value="1"/>
</dbReference>
<dbReference type="InterPro" id="IPR036396">
    <property type="entry name" value="Cyt_P450_sf"/>
</dbReference>
<comment type="cofactor">
    <cofactor evidence="1">
        <name>heme</name>
        <dbReference type="ChEBI" id="CHEBI:30413"/>
    </cofactor>
</comment>
<dbReference type="InterPro" id="IPR001128">
    <property type="entry name" value="Cyt_P450"/>
</dbReference>
<proteinExistence type="inferred from homology"/>
<dbReference type="PANTHER" id="PTHR24304">
    <property type="entry name" value="CYTOCHROME P450 FAMILY 7"/>
    <property type="match status" value="1"/>
</dbReference>
<dbReference type="Gene3D" id="1.10.630.10">
    <property type="entry name" value="Cytochrome P450"/>
    <property type="match status" value="1"/>
</dbReference>
<dbReference type="InterPro" id="IPR050529">
    <property type="entry name" value="CYP450_sterol_14alpha_dmase"/>
</dbReference>
<evidence type="ECO:0000256" key="8">
    <source>
        <dbReference type="ARBA" id="ARBA00023002"/>
    </source>
</evidence>
<keyword evidence="5" id="KW-0349">Heme</keyword>
<keyword evidence="9" id="KW-0408">Iron</keyword>
<evidence type="ECO:0000256" key="1">
    <source>
        <dbReference type="ARBA" id="ARBA00001971"/>
    </source>
</evidence>
<evidence type="ECO:0000313" key="13">
    <source>
        <dbReference type="Proteomes" id="UP001164459"/>
    </source>
</evidence>
<dbReference type="PANTHER" id="PTHR24304:SF4">
    <property type="entry name" value="CYTOCHROME P450"/>
    <property type="match status" value="1"/>
</dbReference>
<organism evidence="12 13">
    <name type="scientific">Nannocystis punicea</name>
    <dbReference type="NCBI Taxonomy" id="2995304"/>
    <lineage>
        <taxon>Bacteria</taxon>
        <taxon>Pseudomonadati</taxon>
        <taxon>Myxococcota</taxon>
        <taxon>Polyangia</taxon>
        <taxon>Nannocystales</taxon>
        <taxon>Nannocystaceae</taxon>
        <taxon>Nannocystis</taxon>
    </lineage>
</organism>
<protein>
    <submittedName>
        <fullName evidence="12">Cytochrome P450</fullName>
    </submittedName>
</protein>
<dbReference type="PIRSF" id="PIRSF000047">
    <property type="entry name" value="Cytochrome_CYPVIIA1"/>
    <property type="match status" value="1"/>
</dbReference>
<keyword evidence="6" id="KW-0479">Metal-binding</keyword>
<comment type="subcellular location">
    <subcellularLocation>
        <location evidence="2">Endoplasmic reticulum membrane</location>
    </subcellularLocation>
</comment>
<evidence type="ECO:0000256" key="2">
    <source>
        <dbReference type="ARBA" id="ARBA00004586"/>
    </source>
</evidence>
<evidence type="ECO:0000256" key="3">
    <source>
        <dbReference type="ARBA" id="ARBA00004860"/>
    </source>
</evidence>
<comment type="pathway">
    <text evidence="3">Lipid metabolism; bile acid biosynthesis.</text>
</comment>
<keyword evidence="13" id="KW-1185">Reference proteome</keyword>
<name>A0ABY7H1S3_9BACT</name>
<comment type="similarity">
    <text evidence="4">Belongs to the cytochrome P450 family.</text>
</comment>
<dbReference type="EMBL" id="CP114040">
    <property type="protein sequence ID" value="WAS93206.1"/>
    <property type="molecule type" value="Genomic_DNA"/>
</dbReference>
<sequence length="470" mass="52486">MLESLRTALVRAKGRAAIRMTGGARRPGEPPIVRPRLPFLGHALAMGRDLTALLRECQREHGDVFTLLVAGRRMHFVCDPHSYPHVLKAQDNLTFHEIGQEIGTRAFGYFEPPPGPDYDELERYYHDHLKNAALGPLTSRMEERLRVAFDRFAGDDWQDEGLFDFSARVIFAAGMETLYGEGIADAAALRDFQRTDRWFPLLAAGVPAGAFPGLLRARERLLARVDRMRPDASAFIRARDLLLARMTTPRNRQHLQVGILWASQANTLPAAFWSLAHLLCDPHGRAAVVAEVEERGFADLKRLPKLFSSICESLRLCSESLTIRLVGRDCELGLADGRSIALRAGDRVALCPQLMHRDPEIFADPERFRFDRFLSEGGGPRQFSKRGQRLPIPLMPYGGGVSMCPGRFLANNEVMQFAGLALTRLEIELSEPSLPPLDKTRAGLGVLSPTRDIRCRIRRRPARTAVNAAS</sequence>
<dbReference type="Pfam" id="PF00067">
    <property type="entry name" value="p450"/>
    <property type="match status" value="2"/>
</dbReference>
<reference evidence="12" key="1">
    <citation type="submission" date="2022-11" db="EMBL/GenBank/DDBJ databases">
        <title>Minimal conservation of predation-associated metabolite biosynthetic gene clusters underscores biosynthetic potential of Myxococcota including descriptions for ten novel species: Archangium lansinium sp. nov., Myxococcus landrumus sp. nov., Nannocystis bai.</title>
        <authorList>
            <person name="Ahearne A."/>
            <person name="Stevens C."/>
            <person name="Dowd S."/>
        </authorList>
    </citation>
    <scope>NUCLEOTIDE SEQUENCE</scope>
    <source>
        <strain evidence="12">Fl3</strain>
    </source>
</reference>
<accession>A0ABY7H1S3</accession>
<evidence type="ECO:0000256" key="10">
    <source>
        <dbReference type="ARBA" id="ARBA00023098"/>
    </source>
</evidence>
<gene>
    <name evidence="12" type="ORF">O0S08_44145</name>
</gene>
<evidence type="ECO:0000256" key="5">
    <source>
        <dbReference type="ARBA" id="ARBA00022617"/>
    </source>
</evidence>
<evidence type="ECO:0000256" key="11">
    <source>
        <dbReference type="ARBA" id="ARBA00023136"/>
    </source>
</evidence>
<dbReference type="InterPro" id="IPR002403">
    <property type="entry name" value="Cyt_P450_E_grp-IV"/>
</dbReference>
<dbReference type="InterPro" id="IPR024204">
    <property type="entry name" value="Cyt_P450_CYP7A1-type"/>
</dbReference>
<keyword evidence="8" id="KW-0560">Oxidoreductase</keyword>
<evidence type="ECO:0000313" key="12">
    <source>
        <dbReference type="EMBL" id="WAS93206.1"/>
    </source>
</evidence>